<evidence type="ECO:0000313" key="1">
    <source>
        <dbReference type="EMBL" id="MBT0957283.1"/>
    </source>
</evidence>
<dbReference type="RefSeq" id="WP_327793459.1">
    <property type="nucleotide sequence ID" value="NZ_JADQAZ010000001.1"/>
</dbReference>
<evidence type="ECO:0000313" key="2">
    <source>
        <dbReference type="Proteomes" id="UP001315686"/>
    </source>
</evidence>
<organism evidence="1 2">
    <name type="scientific">Harenicola maris</name>
    <dbReference type="NCBI Taxonomy" id="2841044"/>
    <lineage>
        <taxon>Bacteria</taxon>
        <taxon>Pseudomonadati</taxon>
        <taxon>Pseudomonadota</taxon>
        <taxon>Alphaproteobacteria</taxon>
        <taxon>Rhodobacterales</taxon>
        <taxon>Paracoccaceae</taxon>
        <taxon>Harenicola</taxon>
    </lineage>
</organism>
<dbReference type="AlphaFoldDB" id="A0AAP2G3X4"/>
<protein>
    <recommendedName>
        <fullName evidence="3">YkuD domain-containing protein</fullName>
    </recommendedName>
</protein>
<name>A0AAP2G3X4_9RHOB</name>
<dbReference type="Proteomes" id="UP001315686">
    <property type="component" value="Unassembled WGS sequence"/>
</dbReference>
<gene>
    <name evidence="1" type="ORF">IV417_07795</name>
</gene>
<dbReference type="EMBL" id="JADQAZ010000001">
    <property type="protein sequence ID" value="MBT0957283.1"/>
    <property type="molecule type" value="Genomic_DNA"/>
</dbReference>
<sequence>MAASYLIDVLRKENDGILTFTGGGVNVSTTCWWDPNMVINAGKYAAYATRMSNKDDGVNGAKREGIWLGRGVKYNKGANSGNGAFIHKGTGPSWSDGCIIVVESELLAIWNAIQPKETANIEVTIRDEVVKVPDVPQYGAGQCWGIGMSYAL</sequence>
<accession>A0AAP2G3X4</accession>
<reference evidence="1 2" key="1">
    <citation type="journal article" date="2021" name="Arch. Microbiol.">
        <title>Harenicola maris gen. nov., sp. nov. isolated from the Sea of Japan shallow sediments.</title>
        <authorList>
            <person name="Romanenko L.A."/>
            <person name="Kurilenko V.V."/>
            <person name="Chernysheva N.Y."/>
            <person name="Tekutyeva L.A."/>
            <person name="Velansky P.V."/>
            <person name="Svetashev V.I."/>
            <person name="Isaeva M.P."/>
        </authorList>
    </citation>
    <scope>NUCLEOTIDE SEQUENCE [LARGE SCALE GENOMIC DNA]</scope>
    <source>
        <strain evidence="1 2">KMM 3653</strain>
    </source>
</reference>
<comment type="caution">
    <text evidence="1">The sequence shown here is derived from an EMBL/GenBank/DDBJ whole genome shotgun (WGS) entry which is preliminary data.</text>
</comment>
<evidence type="ECO:0008006" key="3">
    <source>
        <dbReference type="Google" id="ProtNLM"/>
    </source>
</evidence>
<keyword evidence="2" id="KW-1185">Reference proteome</keyword>
<proteinExistence type="predicted"/>